<dbReference type="Gene3D" id="2.40.50.140">
    <property type="entry name" value="Nucleic acid-binding proteins"/>
    <property type="match status" value="1"/>
</dbReference>
<proteinExistence type="predicted"/>
<dbReference type="EMBL" id="MN643620">
    <property type="protein sequence ID" value="QGW14977.1"/>
    <property type="molecule type" value="Genomic_DNA"/>
</dbReference>
<protein>
    <submittedName>
        <fullName evidence="1">InfA</fullName>
    </submittedName>
</protein>
<geneLocation type="chloroplast" evidence="1"/>
<dbReference type="AlphaFoldDB" id="A0A650G9K1"/>
<keyword evidence="1" id="KW-0934">Plastid</keyword>
<name>A0A650G9K1_9ROSA</name>
<gene>
    <name evidence="1" type="primary">infA</name>
</gene>
<evidence type="ECO:0000313" key="1">
    <source>
        <dbReference type="EMBL" id="QGW14977.1"/>
    </source>
</evidence>
<reference evidence="1" key="1">
    <citation type="submission" date="2019-11" db="EMBL/GenBank/DDBJ databases">
        <title>Complete chloroplast genome sequences of Hippophae thibetana.</title>
        <authorList>
            <person name="Zhou W."/>
        </authorList>
    </citation>
    <scope>NUCLEOTIDE SEQUENCE</scope>
</reference>
<accession>A0A650G9K1</accession>
<organism evidence="1">
    <name type="scientific">Hippophae tibetana</name>
    <dbReference type="NCBI Taxonomy" id="193519"/>
    <lineage>
        <taxon>Eukaryota</taxon>
        <taxon>Viridiplantae</taxon>
        <taxon>Streptophyta</taxon>
        <taxon>Embryophyta</taxon>
        <taxon>Tracheophyta</taxon>
        <taxon>Spermatophyta</taxon>
        <taxon>Magnoliopsida</taxon>
        <taxon>eudicotyledons</taxon>
        <taxon>Gunneridae</taxon>
        <taxon>Pentapetalae</taxon>
        <taxon>rosids</taxon>
        <taxon>fabids</taxon>
        <taxon>Rosales</taxon>
        <taxon>Elaeagnaceae</taxon>
        <taxon>Hippophae</taxon>
    </lineage>
</organism>
<keyword evidence="1" id="KW-0150">Chloroplast</keyword>
<dbReference type="InterPro" id="IPR012340">
    <property type="entry name" value="NA-bd_OB-fold"/>
</dbReference>
<sequence length="78" mass="9161">MILQGILPEMKELKWIHEGLITELLPNGVYWIRLNSPNMILSSVSGRIQHIYFFFQFQHTFQGDKFKVSRNLVSSIHS</sequence>